<sequence>MYYIDRITLTDASFLAGSVAEPAAGETVWAVGAHAVGDEVIRPSLHRVFKCAVARTGADTLPPEQDATSWKDMRSTKRWTPLGPLVRADGKLVYESHALESTSGDIEYHLKLRYCNAVALYGLRGAEWSVEVYANDAAPTPVKTFTGTIKAPAMGYYDYAYGQRRYRDRKLITGLPIYPAAKVVIKIKGSGSQMRRVTQIDVGRLRFIPGMSWGGVLAGLTRTPRAYTYRTEEKDGSSTTLIYGTTYDMAGQIKLNGSSEDNALVQLRNLLGKGVSFAPTLAPGFEQSLVFGTLEEAPTTRESKPISSISFQIRGLPTS</sequence>
<dbReference type="Proteomes" id="UP001253458">
    <property type="component" value="Unassembled WGS sequence"/>
</dbReference>
<protein>
    <submittedName>
        <fullName evidence="1">Uncharacterized protein</fullName>
    </submittedName>
</protein>
<proteinExistence type="predicted"/>
<comment type="caution">
    <text evidence="1">The sequence shown here is derived from an EMBL/GenBank/DDBJ whole genome shotgun (WGS) entry which is preliminary data.</text>
</comment>
<dbReference type="EMBL" id="JAVDTS010000011">
    <property type="protein sequence ID" value="MDR6839715.1"/>
    <property type="molecule type" value="Genomic_DNA"/>
</dbReference>
<name>A0AAJ2F548_ACIDE</name>
<reference evidence="1 3" key="1">
    <citation type="submission" date="2023-07" db="EMBL/GenBank/DDBJ databases">
        <title>Sorghum-associated microbial communities from plants grown in Nebraska, USA.</title>
        <authorList>
            <person name="Schachtman D."/>
        </authorList>
    </citation>
    <scope>NUCLEOTIDE SEQUENCE</scope>
    <source>
        <strain evidence="2 3">BE105</strain>
        <strain evidence="1">BE69</strain>
    </source>
</reference>
<keyword evidence="3" id="KW-1185">Reference proteome</keyword>
<evidence type="ECO:0000313" key="4">
    <source>
        <dbReference type="Proteomes" id="UP001253458"/>
    </source>
</evidence>
<gene>
    <name evidence="1" type="ORF">J2W88_003014</name>
    <name evidence="2" type="ORF">J2W93_004583</name>
</gene>
<dbReference type="EMBL" id="JAVDTL010000004">
    <property type="protein sequence ID" value="MDR6767733.1"/>
    <property type="molecule type" value="Genomic_DNA"/>
</dbReference>
<dbReference type="AlphaFoldDB" id="A0AAJ2F548"/>
<evidence type="ECO:0000313" key="2">
    <source>
        <dbReference type="EMBL" id="MDR6839715.1"/>
    </source>
</evidence>
<dbReference type="Proteomes" id="UP001249076">
    <property type="component" value="Unassembled WGS sequence"/>
</dbReference>
<evidence type="ECO:0000313" key="3">
    <source>
        <dbReference type="Proteomes" id="UP001249076"/>
    </source>
</evidence>
<accession>A0AAJ2F548</accession>
<dbReference type="RefSeq" id="WP_209820701.1">
    <property type="nucleotide sequence ID" value="NZ_JAVDTL010000004.1"/>
</dbReference>
<organism evidence="1 4">
    <name type="scientific">Acidovorax delafieldii</name>
    <name type="common">Pseudomonas delafieldii</name>
    <dbReference type="NCBI Taxonomy" id="47920"/>
    <lineage>
        <taxon>Bacteria</taxon>
        <taxon>Pseudomonadati</taxon>
        <taxon>Pseudomonadota</taxon>
        <taxon>Betaproteobacteria</taxon>
        <taxon>Burkholderiales</taxon>
        <taxon>Comamonadaceae</taxon>
        <taxon>Acidovorax</taxon>
    </lineage>
</organism>
<evidence type="ECO:0000313" key="1">
    <source>
        <dbReference type="EMBL" id="MDR6767733.1"/>
    </source>
</evidence>